<dbReference type="KEGG" id="amv:ACMV_19110"/>
<proteinExistence type="predicted"/>
<keyword evidence="3 4" id="KW-0408">Iron</keyword>
<dbReference type="PANTHER" id="PTHR33751">
    <property type="entry name" value="CBB3-TYPE CYTOCHROME C OXIDASE SUBUNIT FIXP"/>
    <property type="match status" value="1"/>
</dbReference>
<evidence type="ECO:0000256" key="3">
    <source>
        <dbReference type="ARBA" id="ARBA00023004"/>
    </source>
</evidence>
<dbReference type="PROSITE" id="PS51007">
    <property type="entry name" value="CYTC"/>
    <property type="match status" value="2"/>
</dbReference>
<gene>
    <name evidence="7" type="ordered locus">ACMV_19110</name>
</gene>
<feature type="domain" description="Cytochrome c" evidence="6">
    <location>
        <begin position="116"/>
        <end position="209"/>
    </location>
</feature>
<dbReference type="InterPro" id="IPR036909">
    <property type="entry name" value="Cyt_c-like_dom_sf"/>
</dbReference>
<dbReference type="GO" id="GO:0009055">
    <property type="term" value="F:electron transfer activity"/>
    <property type="evidence" value="ECO:0007669"/>
    <property type="project" value="InterPro"/>
</dbReference>
<feature type="signal peptide" evidence="5">
    <location>
        <begin position="1"/>
        <end position="26"/>
    </location>
</feature>
<dbReference type="HOGENOM" id="CLU_076280_0_1_5"/>
<dbReference type="GO" id="GO:0020037">
    <property type="term" value="F:heme binding"/>
    <property type="evidence" value="ECO:0007669"/>
    <property type="project" value="InterPro"/>
</dbReference>
<keyword evidence="2 4" id="KW-0479">Metal-binding</keyword>
<dbReference type="AlphaFoldDB" id="F0IZP8"/>
<dbReference type="EMBL" id="AP012035">
    <property type="protein sequence ID" value="BAJ81258.1"/>
    <property type="molecule type" value="Genomic_DNA"/>
</dbReference>
<name>F0IZP8_ACIMA</name>
<evidence type="ECO:0000256" key="4">
    <source>
        <dbReference type="PROSITE-ProRule" id="PRU00433"/>
    </source>
</evidence>
<evidence type="ECO:0000259" key="6">
    <source>
        <dbReference type="PROSITE" id="PS51007"/>
    </source>
</evidence>
<feature type="chain" id="PRO_5003254822" evidence="5">
    <location>
        <begin position="27"/>
        <end position="225"/>
    </location>
</feature>
<accession>F0IZP8</accession>
<evidence type="ECO:0000256" key="2">
    <source>
        <dbReference type="ARBA" id="ARBA00022723"/>
    </source>
</evidence>
<evidence type="ECO:0000256" key="1">
    <source>
        <dbReference type="ARBA" id="ARBA00022617"/>
    </source>
</evidence>
<dbReference type="RefSeq" id="WP_013640283.1">
    <property type="nucleotide sequence ID" value="NC_015186.1"/>
</dbReference>
<evidence type="ECO:0000313" key="8">
    <source>
        <dbReference type="Proteomes" id="UP000007100"/>
    </source>
</evidence>
<keyword evidence="8" id="KW-1185">Reference proteome</keyword>
<feature type="domain" description="Cytochrome c" evidence="6">
    <location>
        <begin position="21"/>
        <end position="106"/>
    </location>
</feature>
<keyword evidence="1 4" id="KW-0349">Heme</keyword>
<dbReference type="Proteomes" id="UP000007100">
    <property type="component" value="Chromosome"/>
</dbReference>
<dbReference type="Gene3D" id="1.10.760.10">
    <property type="entry name" value="Cytochrome c-like domain"/>
    <property type="match status" value="2"/>
</dbReference>
<dbReference type="PANTHER" id="PTHR33751:SF11">
    <property type="entry name" value="BLL4483 PROTEIN"/>
    <property type="match status" value="1"/>
</dbReference>
<evidence type="ECO:0000256" key="5">
    <source>
        <dbReference type="SAM" id="SignalP"/>
    </source>
</evidence>
<keyword evidence="5" id="KW-0732">Signal</keyword>
<reference evidence="7 8" key="1">
    <citation type="submission" date="2010-12" db="EMBL/GenBank/DDBJ databases">
        <title>Whole genome sequence of Acidiphilium multivorum AIU301.</title>
        <authorList>
            <person name="Narita-Yamada S."/>
            <person name="Nakamura S."/>
            <person name="Ito N."/>
            <person name="Takarada H."/>
            <person name="Katano Y."/>
            <person name="Nakazawa H."/>
            <person name="Hosoyama A."/>
            <person name="Yamada R."/>
            <person name="Fujita N."/>
        </authorList>
    </citation>
    <scope>NUCLEOTIDE SEQUENCE [LARGE SCALE GENOMIC DNA]</scope>
    <source>
        <strain evidence="8">DSM 11245 / JCM 8867 / AIU301</strain>
    </source>
</reference>
<dbReference type="InterPro" id="IPR050597">
    <property type="entry name" value="Cytochrome_c_Oxidase_Subunit"/>
</dbReference>
<sequence>MRMRRPRSSRFAVISMALLVSPISIGNGIAAAPPQIATCASCHGVNGMGNLSAGFPALAGLPAPYIERQLTAFKHGERKNAVMQSMANPLDAKARAAIAAYYATLPVPATPESTKRLNTQGEALAMNGVWGGKLTGVPACDSCHGPYGIGVGVSFPRLAGQPQSYISAQLTAWKNGSRTGDPLHLMSNVARQLSAAEISAVSAFYASLSPNPTTLPGLVPDGGKQ</sequence>
<dbReference type="InterPro" id="IPR009056">
    <property type="entry name" value="Cyt_c-like_dom"/>
</dbReference>
<organism evidence="7 8">
    <name type="scientific">Acidiphilium multivorum (strain DSM 11245 / JCM 8867 / NBRC 100883 / AIU 301)</name>
    <dbReference type="NCBI Taxonomy" id="926570"/>
    <lineage>
        <taxon>Bacteria</taxon>
        <taxon>Pseudomonadati</taxon>
        <taxon>Pseudomonadota</taxon>
        <taxon>Alphaproteobacteria</taxon>
        <taxon>Acetobacterales</taxon>
        <taxon>Acidocellaceae</taxon>
        <taxon>Acidiphilium</taxon>
    </lineage>
</organism>
<protein>
    <submittedName>
        <fullName evidence="7">Putative cytochrome c</fullName>
    </submittedName>
</protein>
<dbReference type="GO" id="GO:0046872">
    <property type="term" value="F:metal ion binding"/>
    <property type="evidence" value="ECO:0007669"/>
    <property type="project" value="UniProtKB-KW"/>
</dbReference>
<dbReference type="SUPFAM" id="SSF46626">
    <property type="entry name" value="Cytochrome c"/>
    <property type="match status" value="2"/>
</dbReference>
<evidence type="ECO:0000313" key="7">
    <source>
        <dbReference type="EMBL" id="BAJ81258.1"/>
    </source>
</evidence>
<dbReference type="Pfam" id="PF00034">
    <property type="entry name" value="Cytochrom_C"/>
    <property type="match status" value="1"/>
</dbReference>